<dbReference type="WBParaSite" id="GPUH_0002636701-mRNA-1">
    <property type="protein sequence ID" value="GPUH_0002636701-mRNA-1"/>
    <property type="gene ID" value="GPUH_0002636701"/>
</dbReference>
<keyword evidence="2" id="KW-1185">Reference proteome</keyword>
<name>A0A183EZE6_9BILA</name>
<evidence type="ECO:0000313" key="3">
    <source>
        <dbReference type="WBParaSite" id="GPUH_0002636701-mRNA-1"/>
    </source>
</evidence>
<dbReference type="EMBL" id="UYRT01110093">
    <property type="protein sequence ID" value="VDN45411.1"/>
    <property type="molecule type" value="Genomic_DNA"/>
</dbReference>
<dbReference type="Proteomes" id="UP000271098">
    <property type="component" value="Unassembled WGS sequence"/>
</dbReference>
<evidence type="ECO:0000313" key="1">
    <source>
        <dbReference type="EMBL" id="VDN45411.1"/>
    </source>
</evidence>
<reference evidence="3" key="1">
    <citation type="submission" date="2016-06" db="UniProtKB">
        <authorList>
            <consortium name="WormBaseParasite"/>
        </authorList>
    </citation>
    <scope>IDENTIFICATION</scope>
</reference>
<dbReference type="AlphaFoldDB" id="A0A183EZE6"/>
<accession>A0A183EZE6</accession>
<proteinExistence type="predicted"/>
<sequence>MFQSYEHLGPLCWICADPALVAKIQLHRLPPVGCCWWPYDRYHACTARLVPLLNFYEINIYAV</sequence>
<protein>
    <submittedName>
        <fullName evidence="3">Secreted protein</fullName>
    </submittedName>
</protein>
<evidence type="ECO:0000313" key="2">
    <source>
        <dbReference type="Proteomes" id="UP000271098"/>
    </source>
</evidence>
<reference evidence="1 2" key="2">
    <citation type="submission" date="2018-11" db="EMBL/GenBank/DDBJ databases">
        <authorList>
            <consortium name="Pathogen Informatics"/>
        </authorList>
    </citation>
    <scope>NUCLEOTIDE SEQUENCE [LARGE SCALE GENOMIC DNA]</scope>
</reference>
<organism evidence="3">
    <name type="scientific">Gongylonema pulchrum</name>
    <dbReference type="NCBI Taxonomy" id="637853"/>
    <lineage>
        <taxon>Eukaryota</taxon>
        <taxon>Metazoa</taxon>
        <taxon>Ecdysozoa</taxon>
        <taxon>Nematoda</taxon>
        <taxon>Chromadorea</taxon>
        <taxon>Rhabditida</taxon>
        <taxon>Spirurina</taxon>
        <taxon>Spiruromorpha</taxon>
        <taxon>Spiruroidea</taxon>
        <taxon>Gongylonematidae</taxon>
        <taxon>Gongylonema</taxon>
    </lineage>
</organism>
<gene>
    <name evidence="1" type="ORF">GPUH_LOCUS26338</name>
</gene>